<dbReference type="InterPro" id="IPR043130">
    <property type="entry name" value="CDP-OH_PTrfase_TM_dom"/>
</dbReference>
<evidence type="ECO:0000256" key="5">
    <source>
        <dbReference type="RuleBase" id="RU003750"/>
    </source>
</evidence>
<protein>
    <submittedName>
        <fullName evidence="7">CDP-diacylglycerol--serine O-phosphatidyltransferase</fullName>
    </submittedName>
</protein>
<keyword evidence="6" id="KW-1133">Transmembrane helix</keyword>
<comment type="subcellular location">
    <subcellularLocation>
        <location evidence="1">Membrane</location>
    </subcellularLocation>
</comment>
<name>A0A9Q9CBS1_ENCHE</name>
<dbReference type="GO" id="GO:0008654">
    <property type="term" value="P:phospholipid biosynthetic process"/>
    <property type="evidence" value="ECO:0007669"/>
    <property type="project" value="InterPro"/>
</dbReference>
<reference evidence="8 10" key="2">
    <citation type="submission" date="2023-02" db="EMBL/GenBank/DDBJ databases">
        <title>Encephalitozoon hellem ATCC 50451 complete genome.</title>
        <authorList>
            <person name="Mascarenhas dos Santos A.C."/>
            <person name="Julian A.T."/>
            <person name="Pombert J.-F."/>
        </authorList>
    </citation>
    <scope>NUCLEOTIDE SEQUENCE [LARGE SCALE GENOMIC DNA]</scope>
    <source>
        <strain evidence="8 10">ATCC 50451</strain>
    </source>
</reference>
<feature type="transmembrane region" description="Helical" evidence="6">
    <location>
        <begin position="52"/>
        <end position="75"/>
    </location>
</feature>
<feature type="transmembrane region" description="Helical" evidence="6">
    <location>
        <begin position="260"/>
        <end position="283"/>
    </location>
</feature>
<feature type="transmembrane region" description="Helical" evidence="6">
    <location>
        <begin position="149"/>
        <end position="165"/>
    </location>
</feature>
<keyword evidence="10" id="KW-1185">Reference proteome</keyword>
<dbReference type="PANTHER" id="PTHR10414:SF37">
    <property type="entry name" value="BB IN A BOXCAR, ISOFORM C"/>
    <property type="match status" value="1"/>
</dbReference>
<evidence type="ECO:0000256" key="6">
    <source>
        <dbReference type="SAM" id="Phobius"/>
    </source>
</evidence>
<dbReference type="PROSITE" id="PS00379">
    <property type="entry name" value="CDP_ALCOHOL_P_TRANSF"/>
    <property type="match status" value="1"/>
</dbReference>
<organism evidence="7 9">
    <name type="scientific">Encephalitozoon hellem</name>
    <name type="common">Microsporidian parasite</name>
    <dbReference type="NCBI Taxonomy" id="27973"/>
    <lineage>
        <taxon>Eukaryota</taxon>
        <taxon>Fungi</taxon>
        <taxon>Fungi incertae sedis</taxon>
        <taxon>Microsporidia</taxon>
        <taxon>Unikaryonidae</taxon>
        <taxon>Encephalitozoon</taxon>
    </lineage>
</organism>
<feature type="transmembrane region" description="Helical" evidence="6">
    <location>
        <begin position="227"/>
        <end position="248"/>
    </location>
</feature>
<evidence type="ECO:0000256" key="4">
    <source>
        <dbReference type="ARBA" id="ARBA00023136"/>
    </source>
</evidence>
<dbReference type="Gene3D" id="1.20.120.1760">
    <property type="match status" value="1"/>
</dbReference>
<evidence type="ECO:0000256" key="1">
    <source>
        <dbReference type="ARBA" id="ARBA00004370"/>
    </source>
</evidence>
<sequence length="395" mass="44595">MLGKRFFKMELGPSEISSLRKHRFIGTDNSILSKYVIHHYIKWMIQKVPETVAPNTLTLCGFIAMIISLCLTLLFDPYLSNPPRFLSLANFLLMFVYFTCDNLDGAQARRTGSGTPLGQLFDHGVDSCCALITSITLSSTFGFGLSQKFLILALAIMTQFYLAGVEEKFTGHFVLGKISGASEGVAFALISHLTTFACGKGFFHYVFSDEFLWPVKKFYSSILGTSNFSAVSAVIATSLVLNTALTLISIESKTNPPKRFLLYSTFLRIMSFTTSFVILYNTLTTEKLWVQYLNILMFGQIFSISYVNEVCSYIIKKDLFLFTPVYLMYLVISAILQLKHFREFKRPLIGACFVFTSIYYVLVMSRVILAFKEALGISFLSIVKDTRKLARQNPY</sequence>
<comment type="similarity">
    <text evidence="2 5">Belongs to the CDP-alcohol phosphatidyltransferase class-I family.</text>
</comment>
<dbReference type="PANTHER" id="PTHR10414">
    <property type="entry name" value="ETHANOLAMINEPHOSPHOTRANSFERASE"/>
    <property type="match status" value="1"/>
</dbReference>
<feature type="transmembrane region" description="Helical" evidence="6">
    <location>
        <begin position="348"/>
        <end position="369"/>
    </location>
</feature>
<keyword evidence="3 5" id="KW-0808">Transferase</keyword>
<dbReference type="Pfam" id="PF01066">
    <property type="entry name" value="CDP-OH_P_transf"/>
    <property type="match status" value="1"/>
</dbReference>
<accession>A0A9Q9CBS1</accession>
<dbReference type="EMBL" id="CP075157">
    <property type="protein sequence ID" value="UTX44327.1"/>
    <property type="molecule type" value="Genomic_DNA"/>
</dbReference>
<reference evidence="7" key="1">
    <citation type="submission" date="2021-05" db="EMBL/GenBank/DDBJ databases">
        <title>Encephalitozoon hellem ATCC 50604 Complete Genome.</title>
        <authorList>
            <person name="Mascarenhas dos Santos A.C."/>
            <person name="Julian A.T."/>
            <person name="Pombert J.-F."/>
        </authorList>
    </citation>
    <scope>NUCLEOTIDE SEQUENCE</scope>
    <source>
        <strain evidence="7">ATCC 50604</strain>
    </source>
</reference>
<keyword evidence="6" id="KW-0812">Transmembrane</keyword>
<dbReference type="InterPro" id="IPR000462">
    <property type="entry name" value="CDP-OH_P_trans"/>
</dbReference>
<proteinExistence type="inferred from homology"/>
<evidence type="ECO:0000313" key="7">
    <source>
        <dbReference type="EMBL" id="UTX44327.1"/>
    </source>
</evidence>
<feature type="transmembrane region" description="Helical" evidence="6">
    <location>
        <begin position="185"/>
        <end position="207"/>
    </location>
</feature>
<dbReference type="Proteomes" id="UP001217963">
    <property type="component" value="Chromosome XI"/>
</dbReference>
<dbReference type="EMBL" id="CP119072">
    <property type="protein sequence ID" value="WEL39828.1"/>
    <property type="molecule type" value="Genomic_DNA"/>
</dbReference>
<dbReference type="OrthoDB" id="196717at2759"/>
<evidence type="ECO:0000313" key="8">
    <source>
        <dbReference type="EMBL" id="WEL39828.1"/>
    </source>
</evidence>
<dbReference type="InterPro" id="IPR014472">
    <property type="entry name" value="CHOPT"/>
</dbReference>
<dbReference type="GO" id="GO:0016020">
    <property type="term" value="C:membrane"/>
    <property type="evidence" value="ECO:0007669"/>
    <property type="project" value="UniProtKB-SubCell"/>
</dbReference>
<feature type="transmembrane region" description="Helical" evidence="6">
    <location>
        <begin position="289"/>
        <end position="307"/>
    </location>
</feature>
<dbReference type="Proteomes" id="UP001059546">
    <property type="component" value="Chromosome XI"/>
</dbReference>
<evidence type="ECO:0000313" key="9">
    <source>
        <dbReference type="Proteomes" id="UP001059546"/>
    </source>
</evidence>
<dbReference type="PIRSF" id="PIRSF015665">
    <property type="entry name" value="CHOPT"/>
    <property type="match status" value="1"/>
</dbReference>
<dbReference type="GO" id="GO:0016780">
    <property type="term" value="F:phosphotransferase activity, for other substituted phosphate groups"/>
    <property type="evidence" value="ECO:0007669"/>
    <property type="project" value="InterPro"/>
</dbReference>
<evidence type="ECO:0000256" key="3">
    <source>
        <dbReference type="ARBA" id="ARBA00022679"/>
    </source>
</evidence>
<dbReference type="InterPro" id="IPR048254">
    <property type="entry name" value="CDP_ALCOHOL_P_TRANSF_CS"/>
</dbReference>
<keyword evidence="4 6" id="KW-0472">Membrane</keyword>
<gene>
    <name evidence="7" type="ORF">GPU96_11g21260</name>
    <name evidence="8" type="ORF">PFJ87_11g00650</name>
</gene>
<feature type="transmembrane region" description="Helical" evidence="6">
    <location>
        <begin position="319"/>
        <end position="336"/>
    </location>
</feature>
<dbReference type="AlphaFoldDB" id="A0A9Q9CBS1"/>
<evidence type="ECO:0000256" key="2">
    <source>
        <dbReference type="ARBA" id="ARBA00010441"/>
    </source>
</evidence>
<evidence type="ECO:0000313" key="10">
    <source>
        <dbReference type="Proteomes" id="UP001217963"/>
    </source>
</evidence>